<organism evidence="1 2">
    <name type="scientific">Solitalea agri</name>
    <dbReference type="NCBI Taxonomy" id="2953739"/>
    <lineage>
        <taxon>Bacteria</taxon>
        <taxon>Pseudomonadati</taxon>
        <taxon>Bacteroidota</taxon>
        <taxon>Sphingobacteriia</taxon>
        <taxon>Sphingobacteriales</taxon>
        <taxon>Sphingobacteriaceae</taxon>
        <taxon>Solitalea</taxon>
    </lineage>
</organism>
<reference evidence="1" key="1">
    <citation type="submission" date="2022-06" db="EMBL/GenBank/DDBJ databases">
        <title>Solitalea sp. MAHUQ-68 isolated from rhizospheric soil.</title>
        <authorList>
            <person name="Huq M.A."/>
        </authorList>
    </citation>
    <scope>NUCLEOTIDE SEQUENCE</scope>
    <source>
        <strain evidence="1">MAHUQ-68</strain>
    </source>
</reference>
<proteinExistence type="predicted"/>
<keyword evidence="2" id="KW-1185">Reference proteome</keyword>
<gene>
    <name evidence="1" type="ORF">NF867_06660</name>
</gene>
<dbReference type="EMBL" id="JAMWYS010000024">
    <property type="protein sequence ID" value="MCO4292535.1"/>
    <property type="molecule type" value="Genomic_DNA"/>
</dbReference>
<name>A0A9X2F1T8_9SPHI</name>
<protein>
    <submittedName>
        <fullName evidence="1">Uncharacterized protein</fullName>
    </submittedName>
</protein>
<dbReference type="AlphaFoldDB" id="A0A9X2F1T8"/>
<dbReference type="Proteomes" id="UP001155182">
    <property type="component" value="Unassembled WGS sequence"/>
</dbReference>
<dbReference type="RefSeq" id="WP_252587021.1">
    <property type="nucleotide sequence ID" value="NZ_JAMWYS010000024.1"/>
</dbReference>
<evidence type="ECO:0000313" key="2">
    <source>
        <dbReference type="Proteomes" id="UP001155182"/>
    </source>
</evidence>
<comment type="caution">
    <text evidence="1">The sequence shown here is derived from an EMBL/GenBank/DDBJ whole genome shotgun (WGS) entry which is preliminary data.</text>
</comment>
<sequence>MSGIKNFLYELQRFDINISKNVVTYNGYLSPKLYAVWLQKLYLQFNTDLYAHLKGIPIDKERVNFLKELQLQLTEIDEFLLQTRDLLAQLQSLLSNKIAEYRTVLPQLKKMNVHIDVEGATVKQLEEIDLLVFIDGQISYSYDAISLVYNMITLELDIPSFYGNESKVQTYKLRWKGSLRHLTELFVELQRKGWIATIEDNQMDAAVHNIASLFDIRRTRIPEDKEEYTSMADILKGALKNTGERHYQLLYGKGYQPVFDGMKNNKSIEKSSGS</sequence>
<accession>A0A9X2F1T8</accession>
<evidence type="ECO:0000313" key="1">
    <source>
        <dbReference type="EMBL" id="MCO4292535.1"/>
    </source>
</evidence>